<feature type="region of interest" description="Disordered" evidence="7">
    <location>
        <begin position="1"/>
        <end position="40"/>
    </location>
</feature>
<dbReference type="CDD" id="cd04489">
    <property type="entry name" value="ExoVII_LU_OBF"/>
    <property type="match status" value="1"/>
</dbReference>
<feature type="compositionally biased region" description="Pro residues" evidence="7">
    <location>
        <begin position="17"/>
        <end position="26"/>
    </location>
</feature>
<gene>
    <name evidence="5 10" type="primary">xseA</name>
    <name evidence="10" type="ORF">ACFQWG_07295</name>
</gene>
<evidence type="ECO:0000313" key="11">
    <source>
        <dbReference type="Proteomes" id="UP001596527"/>
    </source>
</evidence>
<dbReference type="InterPro" id="IPR003753">
    <property type="entry name" value="Exonuc_VII_L"/>
</dbReference>
<organism evidence="10 11">
    <name type="scientific">Schaalia naturae</name>
    <dbReference type="NCBI Taxonomy" id="635203"/>
    <lineage>
        <taxon>Bacteria</taxon>
        <taxon>Bacillati</taxon>
        <taxon>Actinomycetota</taxon>
        <taxon>Actinomycetes</taxon>
        <taxon>Actinomycetales</taxon>
        <taxon>Actinomycetaceae</taxon>
        <taxon>Schaalia</taxon>
    </lineage>
</organism>
<evidence type="ECO:0000313" key="10">
    <source>
        <dbReference type="EMBL" id="MFC7581002.1"/>
    </source>
</evidence>
<comment type="caution">
    <text evidence="10">The sequence shown here is derived from an EMBL/GenBank/DDBJ whole genome shotgun (WGS) entry which is preliminary data.</text>
</comment>
<feature type="domain" description="OB-fold nucleic acid binding" evidence="9">
    <location>
        <begin position="41"/>
        <end position="134"/>
    </location>
</feature>
<dbReference type="EMBL" id="JBHTEF010000001">
    <property type="protein sequence ID" value="MFC7581002.1"/>
    <property type="molecule type" value="Genomic_DNA"/>
</dbReference>
<evidence type="ECO:0000256" key="6">
    <source>
        <dbReference type="RuleBase" id="RU004355"/>
    </source>
</evidence>
<evidence type="ECO:0000256" key="1">
    <source>
        <dbReference type="ARBA" id="ARBA00022490"/>
    </source>
</evidence>
<dbReference type="HAMAP" id="MF_00378">
    <property type="entry name" value="Exonuc_7_L"/>
    <property type="match status" value="1"/>
</dbReference>
<dbReference type="Pfam" id="PF13742">
    <property type="entry name" value="tRNA_anti_2"/>
    <property type="match status" value="1"/>
</dbReference>
<evidence type="ECO:0000259" key="9">
    <source>
        <dbReference type="Pfam" id="PF13742"/>
    </source>
</evidence>
<dbReference type="Proteomes" id="UP001596527">
    <property type="component" value="Unassembled WGS sequence"/>
</dbReference>
<keyword evidence="1 5" id="KW-0963">Cytoplasm</keyword>
<comment type="subcellular location">
    <subcellularLocation>
        <location evidence="5 6">Cytoplasm</location>
    </subcellularLocation>
</comment>
<keyword evidence="2 5" id="KW-0540">Nuclease</keyword>
<comment type="similarity">
    <text evidence="5 6">Belongs to the XseA family.</text>
</comment>
<dbReference type="InterPro" id="IPR020579">
    <property type="entry name" value="Exonuc_VII_lsu_C"/>
</dbReference>
<keyword evidence="3 5" id="KW-0378">Hydrolase</keyword>
<comment type="subunit">
    <text evidence="5">Heterooligomer composed of large and small subunits.</text>
</comment>
<evidence type="ECO:0000256" key="7">
    <source>
        <dbReference type="SAM" id="MobiDB-lite"/>
    </source>
</evidence>
<name>A0ABW2SLT1_9ACTO</name>
<sequence length="443" mass="47627">MTTPQQHSANGAGRPAPRGPGAPGPAPAARAADTTRDNPWPLRRLTENIKVYVDRMSEMWVEGQVVEYKPRPGTKMAFFVLRDTEADTSMTVSTFPGVLDRTGPGFDEGARVVVRVKPTFWERRGTLNLRAAEVHLQGIGDLLARIEELRRALDAEGLFAEGRKVPLPFLPRRVGLICGRNAKAKDDVIVNATARWPGITFEIREVAVQGPSCVPQVSAAMAELDALPEVDVIVVARGGGAVEDLLPFSDEALVRAAAAVRTPLVSAIGHEGDAPLLDLVADYRASTPTDAARRIVPDRQREHDGLAHAVSQMRAAVGSRLAREREHLTLLASRPVLLRPTAVLEQHRALVDAQAMRLAQSVSRRLAIERTELTRAQATLAAISPQATLDRGYAMLRTPSGDLVRDAAAVQKGDLLEAVLARGRLVAQVFGTNPGPAAPSGTP</sequence>
<dbReference type="NCBIfam" id="TIGR00237">
    <property type="entry name" value="xseA"/>
    <property type="match status" value="1"/>
</dbReference>
<evidence type="ECO:0000256" key="4">
    <source>
        <dbReference type="ARBA" id="ARBA00022839"/>
    </source>
</evidence>
<dbReference type="EC" id="3.1.11.6" evidence="5"/>
<keyword evidence="11" id="KW-1185">Reference proteome</keyword>
<evidence type="ECO:0000256" key="5">
    <source>
        <dbReference type="HAMAP-Rule" id="MF_00378"/>
    </source>
</evidence>
<dbReference type="PANTHER" id="PTHR30008">
    <property type="entry name" value="EXODEOXYRIBONUCLEASE 7 LARGE SUBUNIT"/>
    <property type="match status" value="1"/>
</dbReference>
<dbReference type="Pfam" id="PF02601">
    <property type="entry name" value="Exonuc_VII_L"/>
    <property type="match status" value="1"/>
</dbReference>
<evidence type="ECO:0000259" key="8">
    <source>
        <dbReference type="Pfam" id="PF02601"/>
    </source>
</evidence>
<dbReference type="RefSeq" id="WP_380973762.1">
    <property type="nucleotide sequence ID" value="NZ_JBHTEF010000001.1"/>
</dbReference>
<comment type="catalytic activity">
    <reaction evidence="5 6">
        <text>Exonucleolytic cleavage in either 5'- to 3'- or 3'- to 5'-direction to yield nucleoside 5'-phosphates.</text>
        <dbReference type="EC" id="3.1.11.6"/>
    </reaction>
</comment>
<comment type="function">
    <text evidence="5">Bidirectionally degrades single-stranded DNA into large acid-insoluble oligonucleotides, which are then degraded further into small acid-soluble oligonucleotides.</text>
</comment>
<dbReference type="GO" id="GO:0008855">
    <property type="term" value="F:exodeoxyribonuclease VII activity"/>
    <property type="evidence" value="ECO:0007669"/>
    <property type="project" value="UniProtKB-EC"/>
</dbReference>
<evidence type="ECO:0000256" key="3">
    <source>
        <dbReference type="ARBA" id="ARBA00022801"/>
    </source>
</evidence>
<feature type="domain" description="Exonuclease VII large subunit C-terminal" evidence="8">
    <location>
        <begin position="158"/>
        <end position="367"/>
    </location>
</feature>
<proteinExistence type="inferred from homology"/>
<protein>
    <recommendedName>
        <fullName evidence="5">Exodeoxyribonuclease 7 large subunit</fullName>
        <ecNumber evidence="5">3.1.11.6</ecNumber>
    </recommendedName>
    <alternativeName>
        <fullName evidence="5">Exodeoxyribonuclease VII large subunit</fullName>
        <shortName evidence="5">Exonuclease VII large subunit</shortName>
    </alternativeName>
</protein>
<reference evidence="11" key="1">
    <citation type="journal article" date="2019" name="Int. J. Syst. Evol. Microbiol.">
        <title>The Global Catalogue of Microorganisms (GCM) 10K type strain sequencing project: providing services to taxonomists for standard genome sequencing and annotation.</title>
        <authorList>
            <consortium name="The Broad Institute Genomics Platform"/>
            <consortium name="The Broad Institute Genome Sequencing Center for Infectious Disease"/>
            <person name="Wu L."/>
            <person name="Ma J."/>
        </authorList>
    </citation>
    <scope>NUCLEOTIDE SEQUENCE [LARGE SCALE GENOMIC DNA]</scope>
    <source>
        <strain evidence="11">CCUG 56698</strain>
    </source>
</reference>
<accession>A0ABW2SLT1</accession>
<dbReference type="PANTHER" id="PTHR30008:SF0">
    <property type="entry name" value="EXODEOXYRIBONUCLEASE 7 LARGE SUBUNIT"/>
    <property type="match status" value="1"/>
</dbReference>
<evidence type="ECO:0000256" key="2">
    <source>
        <dbReference type="ARBA" id="ARBA00022722"/>
    </source>
</evidence>
<dbReference type="InterPro" id="IPR025824">
    <property type="entry name" value="OB-fold_nuc-bd_dom"/>
</dbReference>
<keyword evidence="4 5" id="KW-0269">Exonuclease</keyword>